<dbReference type="AlphaFoldDB" id="A0A0D8JEC4"/>
<dbReference type="OrthoDB" id="190957at2"/>
<keyword evidence="1" id="KW-0732">Signal</keyword>
<evidence type="ECO:0000313" key="3">
    <source>
        <dbReference type="EMBL" id="KJF44891.1"/>
    </source>
</evidence>
<dbReference type="Gene3D" id="2.60.120.560">
    <property type="entry name" value="Exo-inulinase, domain 1"/>
    <property type="match status" value="1"/>
</dbReference>
<dbReference type="InterPro" id="IPR010496">
    <property type="entry name" value="AL/BT2_dom"/>
</dbReference>
<evidence type="ECO:0000256" key="1">
    <source>
        <dbReference type="SAM" id="SignalP"/>
    </source>
</evidence>
<comment type="caution">
    <text evidence="3">The sequence shown here is derived from an EMBL/GenBank/DDBJ whole genome shotgun (WGS) entry which is preliminary data.</text>
</comment>
<dbReference type="EMBL" id="JRHC01000001">
    <property type="protein sequence ID" value="KJF44891.1"/>
    <property type="molecule type" value="Genomic_DNA"/>
</dbReference>
<name>A0A0D8JEC4_9BACT</name>
<dbReference type="PATRIC" id="fig|1544798.3.peg.1113"/>
<reference evidence="3 4" key="1">
    <citation type="submission" date="2014-09" db="EMBL/GenBank/DDBJ databases">
        <title>Draft Genome Sequence of Draconibacterium sp. JN14CK-3.</title>
        <authorList>
            <person name="Dong C."/>
            <person name="Lai Q."/>
            <person name="Shao Z."/>
        </authorList>
    </citation>
    <scope>NUCLEOTIDE SEQUENCE [LARGE SCALE GENOMIC DNA]</scope>
    <source>
        <strain evidence="3 4">JN14CK-3</strain>
    </source>
</reference>
<feature type="signal peptide" evidence="1">
    <location>
        <begin position="1"/>
        <end position="23"/>
    </location>
</feature>
<dbReference type="Pfam" id="PF06439">
    <property type="entry name" value="3keto-disac_hyd"/>
    <property type="match status" value="1"/>
</dbReference>
<gene>
    <name evidence="3" type="ORF">LH29_05520</name>
</gene>
<feature type="chain" id="PRO_5002331263" description="3-keto-alpha-glucoside-1,2-lyase/3-keto-2-hydroxy-glucal hydratase domain-containing protein" evidence="1">
    <location>
        <begin position="24"/>
        <end position="328"/>
    </location>
</feature>
<accession>A0A0D8JEC4</accession>
<sequence length="328" mass="36539">MNKLKPIILLIAIAFTAIVPAQAQRVESDSPLIGKWDLTINMTEKQIENLGLFRHGLMTSNGFPGWLMVKLSGFSTLTGYYVGYEGSARPISEVVYDEATDKYHFTIPPQWMDIDDLYFEFSLKDDKLTGYQMLDGNKLEWTGVRAPSLERTEPPIWGNPIEMITNNMEKWVIPQNSKFQMIDGVMVNTESGGNLVSIQKFEDFKLHVEFRYPAGSNSGIYLRGRHELQIEDSKGRTDDVSIGGIYGFIAPAVYAANAPGEWQTYDVTLVGRHVTVLLNGIEVISNRPIPGITGGSLDSNEGEPGPFQIQGDHGPVEFRKFTVTPAVN</sequence>
<dbReference type="STRING" id="1544798.LH29_05520"/>
<keyword evidence="4" id="KW-1185">Reference proteome</keyword>
<dbReference type="GO" id="GO:0016787">
    <property type="term" value="F:hydrolase activity"/>
    <property type="evidence" value="ECO:0007669"/>
    <property type="project" value="InterPro"/>
</dbReference>
<dbReference type="RefSeq" id="WP_045026429.1">
    <property type="nucleotide sequence ID" value="NZ_JRHC01000001.1"/>
</dbReference>
<evidence type="ECO:0000313" key="4">
    <source>
        <dbReference type="Proteomes" id="UP000032544"/>
    </source>
</evidence>
<dbReference type="Proteomes" id="UP000032544">
    <property type="component" value="Unassembled WGS sequence"/>
</dbReference>
<feature type="domain" description="3-keto-alpha-glucoside-1,2-lyase/3-keto-2-hydroxy-glucal hydratase" evidence="2">
    <location>
        <begin position="167"/>
        <end position="323"/>
    </location>
</feature>
<proteinExistence type="predicted"/>
<organism evidence="3 4">
    <name type="scientific">Draconibacterium sediminis</name>
    <dbReference type="NCBI Taxonomy" id="1544798"/>
    <lineage>
        <taxon>Bacteria</taxon>
        <taxon>Pseudomonadati</taxon>
        <taxon>Bacteroidota</taxon>
        <taxon>Bacteroidia</taxon>
        <taxon>Marinilabiliales</taxon>
        <taxon>Prolixibacteraceae</taxon>
        <taxon>Draconibacterium</taxon>
    </lineage>
</organism>
<evidence type="ECO:0000259" key="2">
    <source>
        <dbReference type="Pfam" id="PF06439"/>
    </source>
</evidence>
<protein>
    <recommendedName>
        <fullName evidence="2">3-keto-alpha-glucoside-1,2-lyase/3-keto-2-hydroxy-glucal hydratase domain-containing protein</fullName>
    </recommendedName>
</protein>